<dbReference type="InterPro" id="IPR050767">
    <property type="entry name" value="Sel1_AlgK"/>
</dbReference>
<dbReference type="EMBL" id="CAJEWN010000061">
    <property type="protein sequence ID" value="CAD2156077.1"/>
    <property type="molecule type" value="Genomic_DNA"/>
</dbReference>
<evidence type="ECO:0000313" key="5">
    <source>
        <dbReference type="EMBL" id="CAD2156077.1"/>
    </source>
</evidence>
<dbReference type="GO" id="GO:0005789">
    <property type="term" value="C:endoplasmic reticulum membrane"/>
    <property type="evidence" value="ECO:0007669"/>
    <property type="project" value="TreeGrafter"/>
</dbReference>
<evidence type="ECO:0000256" key="3">
    <source>
        <dbReference type="SAM" id="Phobius"/>
    </source>
</evidence>
<name>A0A6V7UEX6_MELEN</name>
<dbReference type="OrthoDB" id="27934at2759"/>
<keyword evidence="3" id="KW-0472">Membrane</keyword>
<dbReference type="PANTHER" id="PTHR11102:SF147">
    <property type="entry name" value="SEL1L ADAPTOR SUBUNIT OF ERAD E3 UBIQUITIN LIGASE"/>
    <property type="match status" value="1"/>
</dbReference>
<dbReference type="PANTHER" id="PTHR11102">
    <property type="entry name" value="SEL-1-LIKE PROTEIN"/>
    <property type="match status" value="1"/>
</dbReference>
<keyword evidence="3" id="KW-1133">Transmembrane helix</keyword>
<dbReference type="InterPro" id="IPR011990">
    <property type="entry name" value="TPR-like_helical_dom_sf"/>
</dbReference>
<evidence type="ECO:0000313" key="6">
    <source>
        <dbReference type="Proteomes" id="UP000580250"/>
    </source>
</evidence>
<accession>A0A6V7UEX6</accession>
<feature type="signal peptide" evidence="4">
    <location>
        <begin position="1"/>
        <end position="20"/>
    </location>
</feature>
<dbReference type="InterPro" id="IPR006597">
    <property type="entry name" value="Sel1-like"/>
</dbReference>
<feature type="compositionally biased region" description="Acidic residues" evidence="2">
    <location>
        <begin position="62"/>
        <end position="75"/>
    </location>
</feature>
<feature type="region of interest" description="Disordered" evidence="2">
    <location>
        <begin position="28"/>
        <end position="75"/>
    </location>
</feature>
<gene>
    <name evidence="5" type="ORF">MENT_LOCUS12111</name>
</gene>
<keyword evidence="4" id="KW-0732">Signal</keyword>
<dbReference type="AlphaFoldDB" id="A0A6V7UEX6"/>
<comment type="caution">
    <text evidence="5">The sequence shown here is derived from an EMBL/GenBank/DDBJ whole genome shotgun (WGS) entry which is preliminary data.</text>
</comment>
<feature type="transmembrane region" description="Helical" evidence="3">
    <location>
        <begin position="727"/>
        <end position="745"/>
    </location>
</feature>
<dbReference type="SUPFAM" id="SSF81901">
    <property type="entry name" value="HCP-like"/>
    <property type="match status" value="4"/>
</dbReference>
<evidence type="ECO:0000256" key="1">
    <source>
        <dbReference type="ARBA" id="ARBA00038101"/>
    </source>
</evidence>
<organism evidence="5 6">
    <name type="scientific">Meloidogyne enterolobii</name>
    <name type="common">Root-knot nematode worm</name>
    <name type="synonym">Meloidogyne mayaguensis</name>
    <dbReference type="NCBI Taxonomy" id="390850"/>
    <lineage>
        <taxon>Eukaryota</taxon>
        <taxon>Metazoa</taxon>
        <taxon>Ecdysozoa</taxon>
        <taxon>Nematoda</taxon>
        <taxon>Chromadorea</taxon>
        <taxon>Rhabditida</taxon>
        <taxon>Tylenchina</taxon>
        <taxon>Tylenchomorpha</taxon>
        <taxon>Tylenchoidea</taxon>
        <taxon>Meloidogynidae</taxon>
        <taxon>Meloidogyninae</taxon>
        <taxon>Meloidogyne</taxon>
    </lineage>
</organism>
<comment type="similarity">
    <text evidence="1">Belongs to the sel-1 family.</text>
</comment>
<dbReference type="Gene3D" id="1.25.40.10">
    <property type="entry name" value="Tetratricopeptide repeat domain"/>
    <property type="match status" value="3"/>
</dbReference>
<proteinExistence type="inferred from homology"/>
<dbReference type="SMART" id="SM00671">
    <property type="entry name" value="SEL1"/>
    <property type="match status" value="9"/>
</dbReference>
<keyword evidence="3" id="KW-0812">Transmembrane</keyword>
<evidence type="ECO:0000256" key="2">
    <source>
        <dbReference type="SAM" id="MobiDB-lite"/>
    </source>
</evidence>
<dbReference type="GO" id="GO:0036503">
    <property type="term" value="P:ERAD pathway"/>
    <property type="evidence" value="ECO:0007669"/>
    <property type="project" value="TreeGrafter"/>
</dbReference>
<feature type="chain" id="PRO_5028451579" evidence="4">
    <location>
        <begin position="21"/>
        <end position="752"/>
    </location>
</feature>
<dbReference type="Proteomes" id="UP000580250">
    <property type="component" value="Unassembled WGS sequence"/>
</dbReference>
<dbReference type="Pfam" id="PF08238">
    <property type="entry name" value="Sel1"/>
    <property type="match status" value="10"/>
</dbReference>
<sequence>MIFKLNLILLLLILFLFSNATIEKRREDNEQDEDIEEVKNDPNPDNVVLLNSEGELRKREELDEEPKESGEEEEIDVFEDKKTKITARIVLMDSKGDLKDKNVFSIEDFLSDDTHEKKEETKKAEEVEEENNEVLGFEEFVAEKNKINNLQAEVLYENALNILSKKRWSEIAQKDIRAAYTDLEEAAKLGSDDAKKILAFSYLFGDYRWSIDEAIKIFEQLASETGSADAHLGLGFLHSTGAGMKDGPNIGLGFLHYTFAALGGNPLAQMALGYRYGHGIGVKQDCETALTWYKKVANKVAKKVKLTGMPSVQRIRIPDEIESSSIAGTILDTNVFSYYKYLAETGDIQAVLGLAQLYLTGGKGVPMDLQAARKYFQIAADAGSAQANGYLGRMYLEGTSATPQNNDTALKYFTKAADKGNSIGQAGIGIMYLYGYGIKADSQKALKFFAAAAEQGSSDAQLHLGQMYYQGLGVKRDFKQALKHFQLASQSGHILAIYNLAQMHAKGTGVFRNCKFAVALYKNVAERGRWTERFMDAYLKFQNNAIDEAAFRYLFLAELGYEAAQTNFAYLIDSQEGGGKDEKLALFSKEEAYRRAFMNWQRAANQDYPVARVKLGDYKYYGLGSDSDLQEAAEHYKIAAQTHQNAQAMFNLGYMHENGIGVNKDLYLAKRFYDSAAETSTDAFWPVTIALMKLKIEFLMMNFAQKGGISFKFLDNLDTLLGPDWDLYAMSLAFGIAVWLGICYFRNRFARG</sequence>
<reference evidence="5 6" key="1">
    <citation type="submission" date="2020-08" db="EMBL/GenBank/DDBJ databases">
        <authorList>
            <person name="Koutsovoulos G."/>
            <person name="Danchin GJ E."/>
        </authorList>
    </citation>
    <scope>NUCLEOTIDE SEQUENCE [LARGE SCALE GENOMIC DNA]</scope>
</reference>
<protein>
    <submittedName>
        <fullName evidence="5">Uncharacterized protein</fullName>
    </submittedName>
</protein>
<evidence type="ECO:0000256" key="4">
    <source>
        <dbReference type="SAM" id="SignalP"/>
    </source>
</evidence>